<evidence type="ECO:0000313" key="4">
    <source>
        <dbReference type="Proteomes" id="UP001212602"/>
    </source>
</evidence>
<gene>
    <name evidence="3" type="ORF">PGB34_22515</name>
</gene>
<feature type="compositionally biased region" description="Polar residues" evidence="1">
    <location>
        <begin position="134"/>
        <end position="144"/>
    </location>
</feature>
<keyword evidence="2" id="KW-0732">Signal</keyword>
<evidence type="ECO:0000256" key="1">
    <source>
        <dbReference type="SAM" id="MobiDB-lite"/>
    </source>
</evidence>
<proteinExistence type="predicted"/>
<keyword evidence="3" id="KW-0808">Transferase</keyword>
<feature type="region of interest" description="Disordered" evidence="1">
    <location>
        <begin position="77"/>
        <end position="144"/>
    </location>
</feature>
<evidence type="ECO:0000256" key="2">
    <source>
        <dbReference type="SAM" id="SignalP"/>
    </source>
</evidence>
<organism evidence="3 4">
    <name type="scientific">Xenophilus arseniciresistens</name>
    <dbReference type="NCBI Taxonomy" id="1283306"/>
    <lineage>
        <taxon>Bacteria</taxon>
        <taxon>Pseudomonadati</taxon>
        <taxon>Pseudomonadota</taxon>
        <taxon>Betaproteobacteria</taxon>
        <taxon>Burkholderiales</taxon>
        <taxon>Comamonadaceae</taxon>
        <taxon>Xenophilus</taxon>
    </lineage>
</organism>
<feature type="region of interest" description="Disordered" evidence="1">
    <location>
        <begin position="32"/>
        <end position="62"/>
    </location>
</feature>
<comment type="caution">
    <text evidence="3">The sequence shown here is derived from an EMBL/GenBank/DDBJ whole genome shotgun (WGS) entry which is preliminary data.</text>
</comment>
<sequence>MNRNARTLTLQGLAAAGLLAAASMAHAQSNPATVPVMKSGEASTQTLAGEPNPTQRPGVGMPADRAAVRADAVMNNRNPATTAVPPAGEASTRVMGQSNATPPVGQLTREEVRQSALHTPRPFGDTGQRPDVPTNPTTYTGTPK</sequence>
<feature type="compositionally biased region" description="Polar residues" evidence="1">
    <location>
        <begin position="41"/>
        <end position="55"/>
    </location>
</feature>
<keyword evidence="3" id="KW-0418">Kinase</keyword>
<dbReference type="EMBL" id="JAQIPB010000014">
    <property type="protein sequence ID" value="MDA7419156.1"/>
    <property type="molecule type" value="Genomic_DNA"/>
</dbReference>
<evidence type="ECO:0000313" key="3">
    <source>
        <dbReference type="EMBL" id="MDA7419156.1"/>
    </source>
</evidence>
<dbReference type="RefSeq" id="WP_271430355.1">
    <property type="nucleotide sequence ID" value="NZ_JAQIPB010000014.1"/>
</dbReference>
<protein>
    <submittedName>
        <fullName evidence="3">Serine/threonine protein kinase</fullName>
    </submittedName>
</protein>
<dbReference type="AlphaFoldDB" id="A0AAE3NE29"/>
<accession>A0AAE3NE29</accession>
<name>A0AAE3NE29_9BURK</name>
<keyword evidence="4" id="KW-1185">Reference proteome</keyword>
<feature type="chain" id="PRO_5042243042" evidence="2">
    <location>
        <begin position="28"/>
        <end position="144"/>
    </location>
</feature>
<keyword evidence="3" id="KW-0723">Serine/threonine-protein kinase</keyword>
<dbReference type="Proteomes" id="UP001212602">
    <property type="component" value="Unassembled WGS sequence"/>
</dbReference>
<dbReference type="GO" id="GO:0004674">
    <property type="term" value="F:protein serine/threonine kinase activity"/>
    <property type="evidence" value="ECO:0007669"/>
    <property type="project" value="UniProtKB-KW"/>
</dbReference>
<feature type="signal peptide" evidence="2">
    <location>
        <begin position="1"/>
        <end position="27"/>
    </location>
</feature>
<reference evidence="3" key="1">
    <citation type="submission" date="2023-01" db="EMBL/GenBank/DDBJ databases">
        <title>Xenophilus mangrovi sp. nov., isolated from soil of Mangrove nature reserve.</title>
        <authorList>
            <person name="Xu S."/>
            <person name="Liu Z."/>
            <person name="Xu Y."/>
        </authorList>
    </citation>
    <scope>NUCLEOTIDE SEQUENCE</scope>
    <source>
        <strain evidence="3">YW8</strain>
    </source>
</reference>